<feature type="compositionally biased region" description="Basic and acidic residues" evidence="1">
    <location>
        <begin position="142"/>
        <end position="165"/>
    </location>
</feature>
<keyword evidence="2" id="KW-1185">Reference proteome</keyword>
<feature type="region of interest" description="Disordered" evidence="1">
    <location>
        <begin position="133"/>
        <end position="178"/>
    </location>
</feature>
<dbReference type="Proteomes" id="UP000095287">
    <property type="component" value="Unplaced"/>
</dbReference>
<feature type="compositionally biased region" description="Polar residues" evidence="1">
    <location>
        <begin position="167"/>
        <end position="178"/>
    </location>
</feature>
<name>A0A1I7YXB9_9BILA</name>
<accession>A0A1I7YXB9</accession>
<sequence>MTGFRLLSGLRGQDARPSQLAEDDVVGDGAEEAVEGDEKDAIWTKLRYFIVYKKMSQRLLYCRLRLKESQEKHGLTSLKSPFVNTHVAKKEVHDGGGQVKDHVEGEEPHDEVVGELLKRRAVAHLALAELEQQAEEGDVEQDVARGHGDARRKEDLVRGHREDAARNNVTSSGLSFNV</sequence>
<dbReference type="AlphaFoldDB" id="A0A1I7YXB9"/>
<evidence type="ECO:0000313" key="2">
    <source>
        <dbReference type="Proteomes" id="UP000095287"/>
    </source>
</evidence>
<proteinExistence type="predicted"/>
<dbReference type="WBParaSite" id="L893_g20666.t1">
    <property type="protein sequence ID" value="L893_g20666.t1"/>
    <property type="gene ID" value="L893_g20666"/>
</dbReference>
<evidence type="ECO:0000256" key="1">
    <source>
        <dbReference type="SAM" id="MobiDB-lite"/>
    </source>
</evidence>
<protein>
    <submittedName>
        <fullName evidence="3">Transmembrane protein</fullName>
    </submittedName>
</protein>
<organism evidence="2 3">
    <name type="scientific">Steinernema glaseri</name>
    <dbReference type="NCBI Taxonomy" id="37863"/>
    <lineage>
        <taxon>Eukaryota</taxon>
        <taxon>Metazoa</taxon>
        <taxon>Ecdysozoa</taxon>
        <taxon>Nematoda</taxon>
        <taxon>Chromadorea</taxon>
        <taxon>Rhabditida</taxon>
        <taxon>Tylenchina</taxon>
        <taxon>Panagrolaimomorpha</taxon>
        <taxon>Strongyloidoidea</taxon>
        <taxon>Steinernematidae</taxon>
        <taxon>Steinernema</taxon>
    </lineage>
</organism>
<reference evidence="3" key="1">
    <citation type="submission" date="2016-11" db="UniProtKB">
        <authorList>
            <consortium name="WormBaseParasite"/>
        </authorList>
    </citation>
    <scope>IDENTIFICATION</scope>
</reference>
<evidence type="ECO:0000313" key="3">
    <source>
        <dbReference type="WBParaSite" id="L893_g20666.t1"/>
    </source>
</evidence>